<dbReference type="EMBL" id="PKPP01017533">
    <property type="protein sequence ID" value="PWA36882.1"/>
    <property type="molecule type" value="Genomic_DNA"/>
</dbReference>
<evidence type="ECO:0000259" key="2">
    <source>
        <dbReference type="Pfam" id="PF26142"/>
    </source>
</evidence>
<keyword evidence="1" id="KW-1133">Transmembrane helix</keyword>
<dbReference type="Pfam" id="PF26142">
    <property type="entry name" value="DD_DDX21-DDX50"/>
    <property type="match status" value="1"/>
</dbReference>
<evidence type="ECO:0000313" key="4">
    <source>
        <dbReference type="Proteomes" id="UP000245207"/>
    </source>
</evidence>
<name>A0A2U1KJH6_ARTAN</name>
<organism evidence="3 4">
    <name type="scientific">Artemisia annua</name>
    <name type="common">Sweet wormwood</name>
    <dbReference type="NCBI Taxonomy" id="35608"/>
    <lineage>
        <taxon>Eukaryota</taxon>
        <taxon>Viridiplantae</taxon>
        <taxon>Streptophyta</taxon>
        <taxon>Embryophyta</taxon>
        <taxon>Tracheophyta</taxon>
        <taxon>Spermatophyta</taxon>
        <taxon>Magnoliopsida</taxon>
        <taxon>eudicotyledons</taxon>
        <taxon>Gunneridae</taxon>
        <taxon>Pentapetalae</taxon>
        <taxon>asterids</taxon>
        <taxon>campanulids</taxon>
        <taxon>Asterales</taxon>
        <taxon>Asteraceae</taxon>
        <taxon>Asteroideae</taxon>
        <taxon>Anthemideae</taxon>
        <taxon>Artemisiinae</taxon>
        <taxon>Artemisia</taxon>
    </lineage>
</organism>
<keyword evidence="4" id="KW-1185">Reference proteome</keyword>
<evidence type="ECO:0000313" key="3">
    <source>
        <dbReference type="EMBL" id="PWA36882.1"/>
    </source>
</evidence>
<dbReference type="Proteomes" id="UP000245207">
    <property type="component" value="Unassembled WGS sequence"/>
</dbReference>
<reference evidence="3 4" key="1">
    <citation type="journal article" date="2018" name="Mol. Plant">
        <title>The genome of Artemisia annua provides insight into the evolution of Asteraceae family and artemisinin biosynthesis.</title>
        <authorList>
            <person name="Shen Q."/>
            <person name="Zhang L."/>
            <person name="Liao Z."/>
            <person name="Wang S."/>
            <person name="Yan T."/>
            <person name="Shi P."/>
            <person name="Liu M."/>
            <person name="Fu X."/>
            <person name="Pan Q."/>
            <person name="Wang Y."/>
            <person name="Lv Z."/>
            <person name="Lu X."/>
            <person name="Zhang F."/>
            <person name="Jiang W."/>
            <person name="Ma Y."/>
            <person name="Chen M."/>
            <person name="Hao X."/>
            <person name="Li L."/>
            <person name="Tang Y."/>
            <person name="Lv G."/>
            <person name="Zhou Y."/>
            <person name="Sun X."/>
            <person name="Brodelius P.E."/>
            <person name="Rose J.K.C."/>
            <person name="Tang K."/>
        </authorList>
    </citation>
    <scope>NUCLEOTIDE SEQUENCE [LARGE SCALE GENOMIC DNA]</scope>
    <source>
        <strain evidence="4">cv. Huhao1</strain>
        <tissue evidence="3">Leaf</tissue>
    </source>
</reference>
<comment type="caution">
    <text evidence="3">The sequence shown here is derived from an EMBL/GenBank/DDBJ whole genome shotgun (WGS) entry which is preliminary data.</text>
</comment>
<sequence length="178" mass="18810">MGLYQILERCCLSTSIVTIPASFWNPVTFASASASAALISAMTDTKVGPKSLDFSQGIVSHDQPVNNLMEFPAASELLESSGLSPVELLAMALANGIVTLGLVVVSFDVGYTENKKRLVLTSMENNVTLLLEAGNLLHTIKVLFPKGNHINDVGKRFRVTPGSVIEGCGVCSGTVVRG</sequence>
<protein>
    <submittedName>
        <fullName evidence="3">Cytochrome P450</fullName>
    </submittedName>
</protein>
<dbReference type="AlphaFoldDB" id="A0A2U1KJH6"/>
<feature type="domain" description="DDX21/DDX50 dimerisation" evidence="2">
    <location>
        <begin position="72"/>
        <end position="94"/>
    </location>
</feature>
<keyword evidence="1" id="KW-0812">Transmembrane</keyword>
<feature type="transmembrane region" description="Helical" evidence="1">
    <location>
        <begin position="88"/>
        <end position="107"/>
    </location>
</feature>
<keyword evidence="1" id="KW-0472">Membrane</keyword>
<evidence type="ECO:0000256" key="1">
    <source>
        <dbReference type="SAM" id="Phobius"/>
    </source>
</evidence>
<accession>A0A2U1KJH6</accession>
<dbReference type="InterPro" id="IPR059027">
    <property type="entry name" value="DD_DDX21-DDX50"/>
</dbReference>
<gene>
    <name evidence="3" type="ORF">CTI12_AA595630</name>
</gene>
<dbReference type="STRING" id="35608.A0A2U1KJH6"/>
<proteinExistence type="predicted"/>